<gene>
    <name evidence="2" type="ORF">CR103_01030</name>
</gene>
<comment type="caution">
    <text evidence="2">The sequence shown here is derived from an EMBL/GenBank/DDBJ whole genome shotgun (WGS) entry which is preliminary data.</text>
</comment>
<dbReference type="InterPro" id="IPR036188">
    <property type="entry name" value="FAD/NAD-bd_sf"/>
</dbReference>
<organism evidence="2 3">
    <name type="scientific">Massilia psychrophila</name>
    <dbReference type="NCBI Taxonomy" id="1603353"/>
    <lineage>
        <taxon>Bacteria</taxon>
        <taxon>Pseudomonadati</taxon>
        <taxon>Pseudomonadota</taxon>
        <taxon>Betaproteobacteria</taxon>
        <taxon>Burkholderiales</taxon>
        <taxon>Oxalobacteraceae</taxon>
        <taxon>Telluria group</taxon>
        <taxon>Massilia</taxon>
    </lineage>
</organism>
<reference evidence="2 3" key="1">
    <citation type="submission" date="2017-10" db="EMBL/GenBank/DDBJ databases">
        <title>Massilia psychrophilum sp. nov., a novel purple-pigmented bacterium isolated from Tianshan glacier, Xinjiang Municipality, China.</title>
        <authorList>
            <person name="Wang H."/>
        </authorList>
    </citation>
    <scope>NUCLEOTIDE SEQUENCE [LARGE SCALE GENOMIC DNA]</scope>
    <source>
        <strain evidence="2 3">JCM 30813</strain>
    </source>
</reference>
<keyword evidence="3" id="KW-1185">Reference proteome</keyword>
<evidence type="ECO:0008006" key="4">
    <source>
        <dbReference type="Google" id="ProtNLM"/>
    </source>
</evidence>
<feature type="region of interest" description="Disordered" evidence="1">
    <location>
        <begin position="31"/>
        <end position="51"/>
    </location>
</feature>
<feature type="compositionally biased region" description="Basic and acidic residues" evidence="1">
    <location>
        <begin position="41"/>
        <end position="50"/>
    </location>
</feature>
<dbReference type="Gene3D" id="3.50.50.60">
    <property type="entry name" value="FAD/NAD(P)-binding domain"/>
    <property type="match status" value="1"/>
</dbReference>
<sequence>MTATLPVVIIGSGMAAYGVARQFRKLDKTTPLTMVSGGGADRTEGRRGTGRDAQLQAGAAAAGQPWQMDQRGRRRAHALALYRRRRRDARLRPVAAQIK</sequence>
<dbReference type="OrthoDB" id="9769238at2"/>
<evidence type="ECO:0000313" key="3">
    <source>
        <dbReference type="Proteomes" id="UP000228593"/>
    </source>
</evidence>
<dbReference type="AlphaFoldDB" id="A0A2G8T6G3"/>
<dbReference type="Proteomes" id="UP000228593">
    <property type="component" value="Unassembled WGS sequence"/>
</dbReference>
<proteinExistence type="predicted"/>
<protein>
    <recommendedName>
        <fullName evidence="4">FAD/NAD(P)-binding domain-containing protein</fullName>
    </recommendedName>
</protein>
<dbReference type="EMBL" id="PDOB01000001">
    <property type="protein sequence ID" value="PIL41657.1"/>
    <property type="molecule type" value="Genomic_DNA"/>
</dbReference>
<name>A0A2G8T6G3_9BURK</name>
<accession>A0A2G8T6G3</accession>
<evidence type="ECO:0000256" key="1">
    <source>
        <dbReference type="SAM" id="MobiDB-lite"/>
    </source>
</evidence>
<dbReference type="SUPFAM" id="SSF51905">
    <property type="entry name" value="FAD/NAD(P)-binding domain"/>
    <property type="match status" value="1"/>
</dbReference>
<evidence type="ECO:0000313" key="2">
    <source>
        <dbReference type="EMBL" id="PIL41657.1"/>
    </source>
</evidence>